<keyword evidence="12" id="KW-1185">Reference proteome</keyword>
<keyword evidence="4" id="KW-0547">Nucleotide-binding</keyword>
<feature type="domain" description="RecF/RecN/SMC N-terminal" evidence="10">
    <location>
        <begin position="2"/>
        <end position="508"/>
    </location>
</feature>
<comment type="function">
    <text evidence="1 9">May be involved in recombinational repair of damaged DNA.</text>
</comment>
<reference evidence="11 12" key="1">
    <citation type="submission" date="2010-08" db="EMBL/GenBank/DDBJ databases">
        <authorList>
            <consortium name="US DOE Joint Genome Institute (JGI-PGF)"/>
            <person name="Lucas S."/>
            <person name="Copeland A."/>
            <person name="Lapidus A."/>
            <person name="Cheng J.-F."/>
            <person name="Bruce D."/>
            <person name="Goodwin L."/>
            <person name="Pitluck S."/>
            <person name="Land M.L."/>
            <person name="Hauser L."/>
            <person name="Chang Y.-J."/>
            <person name="Anderson I.J."/>
            <person name="Johnson E."/>
            <person name="Mulhopadhyay B."/>
            <person name="Kyrpides N."/>
            <person name="Woyke T.J."/>
        </authorList>
    </citation>
    <scope>NUCLEOTIDE SEQUENCE [LARGE SCALE GENOMIC DNA]</scope>
    <source>
        <strain evidence="11 12">6</strain>
    </source>
</reference>
<dbReference type="AlphaFoldDB" id="I5AUT1"/>
<protein>
    <recommendedName>
        <fullName evidence="3 9">DNA repair protein RecN</fullName>
    </recommendedName>
    <alternativeName>
        <fullName evidence="8 9">Recombination protein N</fullName>
    </alternativeName>
</protein>
<evidence type="ECO:0000256" key="6">
    <source>
        <dbReference type="ARBA" id="ARBA00022840"/>
    </source>
</evidence>
<sequence length="561" mass="63407">MLTNLHVKNLALIDEAEVNFGPGLNILTGETGAGKSILIGSINIALGQKMSREMIRKGQTSALVELVFQVENQAVREKLKTLDVETEDGQLIITRKYNDGRSISRLNGETCTAAKIREISSLLLDIHGQHEHQKLLYPENQLEILDAFGRKKIQGILQETEGAYARWQSVKRELRDYEVDEGERERELSFLRFEINEIEEAELSSGEDEELEKTYRRMSNSRKIVETLNAVHQLTGNDGGAGDQTGRAVQELERVTDLDDGLAGLHASLADIDNLLNDFNREAASYLEDFSFSEEEFYETERRLNKINDLKVKYGRTIEDVLEALEERKEKLTHFEHFDERRQELLAEETQTREKLDEICTRLTVARQEAAEELSRQVIRELEDLNFLSVEFEISFRKNTTYAKNGNDIVEFLISTNPGESVKPLSHVVSGGELSRIMLAIKTLLADKDETESLIFDEIDTGISGRTAQKVSEKMAQIAGNHQVLCITHLAQIAAMADHHYVITKQVEGEGTSSHIRELGENEIVDELARILGGAEITQAVIDNAGEMKKLADRRKEEILR</sequence>
<evidence type="ECO:0000256" key="9">
    <source>
        <dbReference type="PIRNR" id="PIRNR003128"/>
    </source>
</evidence>
<evidence type="ECO:0000256" key="7">
    <source>
        <dbReference type="ARBA" id="ARBA00023204"/>
    </source>
</evidence>
<dbReference type="STRING" id="633697.EubceDRAFT1_1777"/>
<evidence type="ECO:0000256" key="1">
    <source>
        <dbReference type="ARBA" id="ARBA00003618"/>
    </source>
</evidence>
<evidence type="ECO:0000256" key="3">
    <source>
        <dbReference type="ARBA" id="ARBA00021315"/>
    </source>
</evidence>
<dbReference type="OrthoDB" id="9806954at2"/>
<evidence type="ECO:0000313" key="11">
    <source>
        <dbReference type="EMBL" id="EIM57554.1"/>
    </source>
</evidence>
<dbReference type="HOGENOM" id="CLU_018297_3_1_9"/>
<evidence type="ECO:0000256" key="8">
    <source>
        <dbReference type="ARBA" id="ARBA00033408"/>
    </source>
</evidence>
<dbReference type="SUPFAM" id="SSF52540">
    <property type="entry name" value="P-loop containing nucleoside triphosphate hydrolases"/>
    <property type="match status" value="2"/>
</dbReference>
<dbReference type="PANTHER" id="PTHR11059:SF0">
    <property type="entry name" value="DNA REPAIR PROTEIN RECN"/>
    <property type="match status" value="1"/>
</dbReference>
<comment type="similarity">
    <text evidence="2 9">Belongs to the RecN family.</text>
</comment>
<dbReference type="NCBIfam" id="TIGR00634">
    <property type="entry name" value="recN"/>
    <property type="match status" value="1"/>
</dbReference>
<dbReference type="GO" id="GO:0006310">
    <property type="term" value="P:DNA recombination"/>
    <property type="evidence" value="ECO:0007669"/>
    <property type="project" value="InterPro"/>
</dbReference>
<evidence type="ECO:0000313" key="12">
    <source>
        <dbReference type="Proteomes" id="UP000005753"/>
    </source>
</evidence>
<proteinExistence type="inferred from homology"/>
<dbReference type="PIRSF" id="PIRSF003128">
    <property type="entry name" value="RecN"/>
    <property type="match status" value="1"/>
</dbReference>
<gene>
    <name evidence="11" type="ORF">EubceDRAFT1_1777</name>
</gene>
<keyword evidence="5 9" id="KW-0227">DNA damage</keyword>
<keyword evidence="6" id="KW-0067">ATP-binding</keyword>
<name>I5AUT1_EUBC6</name>
<evidence type="ECO:0000256" key="4">
    <source>
        <dbReference type="ARBA" id="ARBA00022741"/>
    </source>
</evidence>
<dbReference type="InterPro" id="IPR027417">
    <property type="entry name" value="P-loop_NTPase"/>
</dbReference>
<evidence type="ECO:0000256" key="5">
    <source>
        <dbReference type="ARBA" id="ARBA00022763"/>
    </source>
</evidence>
<dbReference type="EMBL" id="CM001487">
    <property type="protein sequence ID" value="EIM57554.1"/>
    <property type="molecule type" value="Genomic_DNA"/>
</dbReference>
<dbReference type="Pfam" id="PF02463">
    <property type="entry name" value="SMC_N"/>
    <property type="match status" value="1"/>
</dbReference>
<reference evidence="11 12" key="2">
    <citation type="submission" date="2012-02" db="EMBL/GenBank/DDBJ databases">
        <title>Improved High-Quality Draft sequence of Eubacterium cellulosolvens 6.</title>
        <authorList>
            <consortium name="US DOE Joint Genome Institute"/>
            <person name="Lucas S."/>
            <person name="Han J."/>
            <person name="Lapidus A."/>
            <person name="Cheng J.-F."/>
            <person name="Goodwin L."/>
            <person name="Pitluck S."/>
            <person name="Peters L."/>
            <person name="Mikhailova N."/>
            <person name="Gu W."/>
            <person name="Detter J.C."/>
            <person name="Han C."/>
            <person name="Tapia R."/>
            <person name="Land M."/>
            <person name="Hauser L."/>
            <person name="Kyrpides N."/>
            <person name="Ivanova N."/>
            <person name="Pagani I."/>
            <person name="Johnson E."/>
            <person name="Mukhopadhyay B."/>
            <person name="Anderson I."/>
            <person name="Woyke T."/>
        </authorList>
    </citation>
    <scope>NUCLEOTIDE SEQUENCE [LARGE SCALE GENOMIC DNA]</scope>
    <source>
        <strain evidence="11 12">6</strain>
    </source>
</reference>
<organism evidence="11 12">
    <name type="scientific">Eubacterium cellulosolvens (strain ATCC 43171 / JCM 9499 / 6)</name>
    <name type="common">Cillobacterium cellulosolvens</name>
    <dbReference type="NCBI Taxonomy" id="633697"/>
    <lineage>
        <taxon>Bacteria</taxon>
        <taxon>Bacillati</taxon>
        <taxon>Bacillota</taxon>
        <taxon>Clostridia</taxon>
        <taxon>Eubacteriales</taxon>
        <taxon>Eubacteriaceae</taxon>
        <taxon>Eubacterium</taxon>
    </lineage>
</organism>
<accession>I5AUT1</accession>
<dbReference type="Gene3D" id="3.40.50.300">
    <property type="entry name" value="P-loop containing nucleotide triphosphate hydrolases"/>
    <property type="match status" value="2"/>
</dbReference>
<dbReference type="CDD" id="cd03241">
    <property type="entry name" value="ABC_RecN"/>
    <property type="match status" value="2"/>
</dbReference>
<dbReference type="InterPro" id="IPR004604">
    <property type="entry name" value="DNA_recomb/repair_RecN"/>
</dbReference>
<dbReference type="InterPro" id="IPR003395">
    <property type="entry name" value="RecF/RecN/SMC_N"/>
</dbReference>
<dbReference type="eggNOG" id="COG0497">
    <property type="taxonomic scope" value="Bacteria"/>
</dbReference>
<evidence type="ECO:0000259" key="10">
    <source>
        <dbReference type="Pfam" id="PF02463"/>
    </source>
</evidence>
<keyword evidence="7 9" id="KW-0234">DNA repair</keyword>
<dbReference type="GO" id="GO:0043590">
    <property type="term" value="C:bacterial nucleoid"/>
    <property type="evidence" value="ECO:0007669"/>
    <property type="project" value="TreeGrafter"/>
</dbReference>
<dbReference type="GO" id="GO:0005524">
    <property type="term" value="F:ATP binding"/>
    <property type="evidence" value="ECO:0007669"/>
    <property type="project" value="UniProtKB-KW"/>
</dbReference>
<dbReference type="PANTHER" id="PTHR11059">
    <property type="entry name" value="DNA REPAIR PROTEIN RECN"/>
    <property type="match status" value="1"/>
</dbReference>
<dbReference type="GO" id="GO:0009432">
    <property type="term" value="P:SOS response"/>
    <property type="evidence" value="ECO:0007669"/>
    <property type="project" value="TreeGrafter"/>
</dbReference>
<dbReference type="Proteomes" id="UP000005753">
    <property type="component" value="Chromosome"/>
</dbReference>
<dbReference type="GO" id="GO:0006281">
    <property type="term" value="P:DNA repair"/>
    <property type="evidence" value="ECO:0007669"/>
    <property type="project" value="UniProtKB-KW"/>
</dbReference>
<evidence type="ECO:0000256" key="2">
    <source>
        <dbReference type="ARBA" id="ARBA00009441"/>
    </source>
</evidence>